<protein>
    <recommendedName>
        <fullName evidence="4">Dirigent protein</fullName>
    </recommendedName>
</protein>
<evidence type="ECO:0000313" key="5">
    <source>
        <dbReference type="EMBL" id="KAK1274942.1"/>
    </source>
</evidence>
<evidence type="ECO:0000256" key="4">
    <source>
        <dbReference type="RuleBase" id="RU363099"/>
    </source>
</evidence>
<proteinExistence type="inferred from homology"/>
<comment type="subcellular location">
    <subcellularLocation>
        <location evidence="4">Secreted</location>
        <location evidence="4">Extracellular space</location>
        <location evidence="4">Apoplast</location>
    </subcellularLocation>
</comment>
<evidence type="ECO:0000256" key="1">
    <source>
        <dbReference type="ARBA" id="ARBA00010746"/>
    </source>
</evidence>
<evidence type="ECO:0000256" key="2">
    <source>
        <dbReference type="ARBA" id="ARBA00011738"/>
    </source>
</evidence>
<sequence>MLIISTIFITITSVHYHSEFELGEEKSTHLRFYFHNVASGPDPTTVQIASAPSSTTSPTRYGVLIMMDEPLTEGPDLDSALVGRAEGLYRSASKEEVALVIAFNIVFVGGEYNGSTLAVVGRNTIYSSEREMAIIGGTGKFRFARGYDRLTTYSFNTTSSYAVVEHNVFIVHR</sequence>
<comment type="subunit">
    <text evidence="2 4">Homodimer.</text>
</comment>
<dbReference type="PANTHER" id="PTHR21495">
    <property type="entry name" value="NUCLEOPORIN-RELATED"/>
    <property type="match status" value="1"/>
</dbReference>
<dbReference type="EMBL" id="JAUJYN010000003">
    <property type="protein sequence ID" value="KAK1274942.1"/>
    <property type="molecule type" value="Genomic_DNA"/>
</dbReference>
<comment type="caution">
    <text evidence="5">The sequence shown here is derived from an EMBL/GenBank/DDBJ whole genome shotgun (WGS) entry which is preliminary data.</text>
</comment>
<keyword evidence="6" id="KW-1185">Reference proteome</keyword>
<reference evidence="5" key="1">
    <citation type="journal article" date="2023" name="Nat. Commun.">
        <title>Diploid and tetraploid genomes of Acorus and the evolution of monocots.</title>
        <authorList>
            <person name="Ma L."/>
            <person name="Liu K.W."/>
            <person name="Li Z."/>
            <person name="Hsiao Y.Y."/>
            <person name="Qi Y."/>
            <person name="Fu T."/>
            <person name="Tang G.D."/>
            <person name="Zhang D."/>
            <person name="Sun W.H."/>
            <person name="Liu D.K."/>
            <person name="Li Y."/>
            <person name="Chen G.Z."/>
            <person name="Liu X.D."/>
            <person name="Liao X.Y."/>
            <person name="Jiang Y.T."/>
            <person name="Yu X."/>
            <person name="Hao Y."/>
            <person name="Huang J."/>
            <person name="Zhao X.W."/>
            <person name="Ke S."/>
            <person name="Chen Y.Y."/>
            <person name="Wu W.L."/>
            <person name="Hsu J.L."/>
            <person name="Lin Y.F."/>
            <person name="Huang M.D."/>
            <person name="Li C.Y."/>
            <person name="Huang L."/>
            <person name="Wang Z.W."/>
            <person name="Zhao X."/>
            <person name="Zhong W.Y."/>
            <person name="Peng D.H."/>
            <person name="Ahmad S."/>
            <person name="Lan S."/>
            <person name="Zhang J.S."/>
            <person name="Tsai W.C."/>
            <person name="Van de Peer Y."/>
            <person name="Liu Z.J."/>
        </authorList>
    </citation>
    <scope>NUCLEOTIDE SEQUENCE</scope>
    <source>
        <strain evidence="5">SCP</strain>
    </source>
</reference>
<dbReference type="InterPro" id="IPR044859">
    <property type="entry name" value="Allene_oxi_cyc_Dirigent"/>
</dbReference>
<name>A0AAV9BFQ8_ACOGR</name>
<organism evidence="5 6">
    <name type="scientific">Acorus gramineus</name>
    <name type="common">Dwarf sweet flag</name>
    <dbReference type="NCBI Taxonomy" id="55184"/>
    <lineage>
        <taxon>Eukaryota</taxon>
        <taxon>Viridiplantae</taxon>
        <taxon>Streptophyta</taxon>
        <taxon>Embryophyta</taxon>
        <taxon>Tracheophyta</taxon>
        <taxon>Spermatophyta</taxon>
        <taxon>Magnoliopsida</taxon>
        <taxon>Liliopsida</taxon>
        <taxon>Acoraceae</taxon>
        <taxon>Acorus</taxon>
    </lineage>
</organism>
<gene>
    <name evidence="5" type="ORF">QJS04_geneDACA010027</name>
</gene>
<dbReference type="GO" id="GO:0048046">
    <property type="term" value="C:apoplast"/>
    <property type="evidence" value="ECO:0007669"/>
    <property type="project" value="UniProtKB-SubCell"/>
</dbReference>
<comment type="function">
    <text evidence="4">Dirigent proteins impart stereoselectivity on the phenoxy radical-coupling reaction, yielding optically active lignans from two molecules of coniferyl alcohol in the biosynthesis of lignans, flavonolignans, and alkaloids and thus plays a central role in plant secondary metabolism.</text>
</comment>
<comment type="similarity">
    <text evidence="1 4">Belongs to the plant dirigent protein family.</text>
</comment>
<keyword evidence="3 4" id="KW-0964">Secreted</keyword>
<accession>A0AAV9BFQ8</accession>
<dbReference type="GO" id="GO:0009699">
    <property type="term" value="P:phenylpropanoid biosynthetic process"/>
    <property type="evidence" value="ECO:0007669"/>
    <property type="project" value="UniProtKB-ARBA"/>
</dbReference>
<dbReference type="Proteomes" id="UP001179952">
    <property type="component" value="Unassembled WGS sequence"/>
</dbReference>
<dbReference type="InterPro" id="IPR004265">
    <property type="entry name" value="Dirigent"/>
</dbReference>
<evidence type="ECO:0000256" key="3">
    <source>
        <dbReference type="ARBA" id="ARBA00022525"/>
    </source>
</evidence>
<reference evidence="5" key="2">
    <citation type="submission" date="2023-06" db="EMBL/GenBank/DDBJ databases">
        <authorList>
            <person name="Ma L."/>
            <person name="Liu K.-W."/>
            <person name="Li Z."/>
            <person name="Hsiao Y.-Y."/>
            <person name="Qi Y."/>
            <person name="Fu T."/>
            <person name="Tang G."/>
            <person name="Zhang D."/>
            <person name="Sun W.-H."/>
            <person name="Liu D.-K."/>
            <person name="Li Y."/>
            <person name="Chen G.-Z."/>
            <person name="Liu X.-D."/>
            <person name="Liao X.-Y."/>
            <person name="Jiang Y.-T."/>
            <person name="Yu X."/>
            <person name="Hao Y."/>
            <person name="Huang J."/>
            <person name="Zhao X.-W."/>
            <person name="Ke S."/>
            <person name="Chen Y.-Y."/>
            <person name="Wu W.-L."/>
            <person name="Hsu J.-L."/>
            <person name="Lin Y.-F."/>
            <person name="Huang M.-D."/>
            <person name="Li C.-Y."/>
            <person name="Huang L."/>
            <person name="Wang Z.-W."/>
            <person name="Zhao X."/>
            <person name="Zhong W.-Y."/>
            <person name="Peng D.-H."/>
            <person name="Ahmad S."/>
            <person name="Lan S."/>
            <person name="Zhang J.-S."/>
            <person name="Tsai W.-C."/>
            <person name="Van De Peer Y."/>
            <person name="Liu Z.-J."/>
        </authorList>
    </citation>
    <scope>NUCLEOTIDE SEQUENCE</scope>
    <source>
        <strain evidence="5">SCP</strain>
        <tissue evidence="5">Leaves</tissue>
    </source>
</reference>
<dbReference type="Pfam" id="PF03018">
    <property type="entry name" value="Dirigent"/>
    <property type="match status" value="1"/>
</dbReference>
<evidence type="ECO:0000313" key="6">
    <source>
        <dbReference type="Proteomes" id="UP001179952"/>
    </source>
</evidence>
<dbReference type="Gene3D" id="2.40.480.10">
    <property type="entry name" value="Allene oxide cyclase-like"/>
    <property type="match status" value="1"/>
</dbReference>
<dbReference type="AlphaFoldDB" id="A0AAV9BFQ8"/>
<keyword evidence="4" id="KW-0052">Apoplast</keyword>